<keyword evidence="2" id="KW-1185">Reference proteome</keyword>
<sequence length="60" mass="7158">MLHLSELLIQHPELNNFSELEQLVSTHAKATRERFFRIDVKPSFPDTPENWEDRLEAAFY</sequence>
<dbReference type="EMBL" id="MSLT01000023">
    <property type="protein sequence ID" value="OUD12490.1"/>
    <property type="molecule type" value="Genomic_DNA"/>
</dbReference>
<dbReference type="Proteomes" id="UP000194798">
    <property type="component" value="Unassembled WGS sequence"/>
</dbReference>
<evidence type="ECO:0000313" key="1">
    <source>
        <dbReference type="EMBL" id="OUD12490.1"/>
    </source>
</evidence>
<dbReference type="RefSeq" id="WP_086489438.1">
    <property type="nucleotide sequence ID" value="NZ_MSLT01000023.1"/>
</dbReference>
<proteinExistence type="predicted"/>
<protein>
    <submittedName>
        <fullName evidence="1">Sulfur relay protein DsrC</fullName>
    </submittedName>
</protein>
<dbReference type="OrthoDB" id="9799857at2"/>
<comment type="caution">
    <text evidence="1">The sequence shown here is derived from an EMBL/GenBank/DDBJ whole genome shotgun (WGS) entry which is preliminary data.</text>
</comment>
<name>A0A251X527_9GAMM</name>
<evidence type="ECO:0000313" key="2">
    <source>
        <dbReference type="Proteomes" id="UP000194798"/>
    </source>
</evidence>
<dbReference type="AlphaFoldDB" id="A0A251X527"/>
<organism evidence="1 2">
    <name type="scientific">Thioflexithrix psekupsensis</name>
    <dbReference type="NCBI Taxonomy" id="1570016"/>
    <lineage>
        <taxon>Bacteria</taxon>
        <taxon>Pseudomonadati</taxon>
        <taxon>Pseudomonadota</taxon>
        <taxon>Gammaproteobacteria</taxon>
        <taxon>Thiotrichales</taxon>
        <taxon>Thioflexithrix</taxon>
    </lineage>
</organism>
<reference evidence="1 2" key="1">
    <citation type="submission" date="2016-12" db="EMBL/GenBank/DDBJ databases">
        <title>Thioflexothrix psekupsii D3 genome sequencing and assembly.</title>
        <authorList>
            <person name="Fomenkov A."/>
            <person name="Vincze T."/>
            <person name="Grabovich M."/>
            <person name="Anton B.P."/>
            <person name="Dubinina G."/>
            <person name="Orlova M."/>
            <person name="Belousova E."/>
            <person name="Roberts R.J."/>
        </authorList>
    </citation>
    <scope>NUCLEOTIDE SEQUENCE [LARGE SCALE GENOMIC DNA]</scope>
    <source>
        <strain evidence="1">D3</strain>
    </source>
</reference>
<gene>
    <name evidence="1" type="ORF">TPSD3_15435</name>
</gene>
<accession>A0A251X527</accession>